<dbReference type="KEGG" id="dtp:JZK55_10930"/>
<proteinExistence type="predicted"/>
<evidence type="ECO:0000313" key="2">
    <source>
        <dbReference type="Proteomes" id="UP000516360"/>
    </source>
</evidence>
<protein>
    <submittedName>
        <fullName evidence="1">Uncharacterized protein</fullName>
    </submittedName>
</protein>
<accession>A0A7G1H239</accession>
<reference evidence="1 2" key="1">
    <citation type="submission" date="2020-03" db="EMBL/GenBank/DDBJ databases">
        <title>Complete genome sequences of two sulfur-disproportionating bacterial strains T55J and Mzg5.</title>
        <authorList>
            <person name="Umezawa K."/>
            <person name="Kojima H."/>
            <person name="Kato Y."/>
            <person name="Fukui M."/>
        </authorList>
    </citation>
    <scope>NUCLEOTIDE SEQUENCE [LARGE SCALE GENOMIC DNA]</scope>
    <source>
        <strain evidence="1 2">T55J</strain>
    </source>
</reference>
<dbReference type="RefSeq" id="WP_203473612.1">
    <property type="nucleotide sequence ID" value="NZ_AP022873.1"/>
</dbReference>
<organism evidence="1 2">
    <name type="scientific">Dissulfurispira thermophila</name>
    <dbReference type="NCBI Taxonomy" id="2715679"/>
    <lineage>
        <taxon>Bacteria</taxon>
        <taxon>Pseudomonadati</taxon>
        <taxon>Nitrospirota</taxon>
        <taxon>Thermodesulfovibrionia</taxon>
        <taxon>Thermodesulfovibrionales</taxon>
        <taxon>Dissulfurispiraceae</taxon>
        <taxon>Dissulfurispira</taxon>
    </lineage>
</organism>
<evidence type="ECO:0000313" key="1">
    <source>
        <dbReference type="EMBL" id="BCB96171.1"/>
    </source>
</evidence>
<gene>
    <name evidence="1" type="ORF">JZK55_10930</name>
</gene>
<sequence>MIAAPIAGSYIAPATVDMSSALTNVSIGAASETTSEIAGHIGSKIVDSNNFTQGNQTIPECVIQKTETENK</sequence>
<dbReference type="Proteomes" id="UP000516360">
    <property type="component" value="Chromosome"/>
</dbReference>
<keyword evidence="2" id="KW-1185">Reference proteome</keyword>
<dbReference type="EMBL" id="AP022873">
    <property type="protein sequence ID" value="BCB96171.1"/>
    <property type="molecule type" value="Genomic_DNA"/>
</dbReference>
<name>A0A7G1H239_9BACT</name>
<dbReference type="AlphaFoldDB" id="A0A7G1H239"/>